<reference evidence="12" key="1">
    <citation type="journal article" date="2019" name="Int. J. Syst. Evol. Microbiol.">
        <title>The Global Catalogue of Microorganisms (GCM) 10K type strain sequencing project: providing services to taxonomists for standard genome sequencing and annotation.</title>
        <authorList>
            <consortium name="The Broad Institute Genomics Platform"/>
            <consortium name="The Broad Institute Genome Sequencing Center for Infectious Disease"/>
            <person name="Wu L."/>
            <person name="Ma J."/>
        </authorList>
    </citation>
    <scope>NUCLEOTIDE SEQUENCE [LARGE SCALE GENOMIC DNA]</scope>
    <source>
        <strain evidence="12">KCTC 52644</strain>
    </source>
</reference>
<evidence type="ECO:0000256" key="5">
    <source>
        <dbReference type="ARBA" id="ARBA00022763"/>
    </source>
</evidence>
<dbReference type="PANTHER" id="PTHR15822:SF4">
    <property type="entry name" value="TYROSYL-DNA PHOSPHODIESTERASE 2"/>
    <property type="match status" value="1"/>
</dbReference>
<keyword evidence="8" id="KW-0234">DNA repair</keyword>
<keyword evidence="11" id="KW-0255">Endonuclease</keyword>
<evidence type="ECO:0000256" key="8">
    <source>
        <dbReference type="ARBA" id="ARBA00023204"/>
    </source>
</evidence>
<keyword evidence="7" id="KW-0460">Magnesium</keyword>
<evidence type="ECO:0000256" key="9">
    <source>
        <dbReference type="SAM" id="Phobius"/>
    </source>
</evidence>
<dbReference type="RefSeq" id="WP_379802863.1">
    <property type="nucleotide sequence ID" value="NZ_JBHUOL010000001.1"/>
</dbReference>
<proteinExistence type="predicted"/>
<comment type="cofactor">
    <cofactor evidence="2">
        <name>Mg(2+)</name>
        <dbReference type="ChEBI" id="CHEBI:18420"/>
    </cofactor>
</comment>
<evidence type="ECO:0000256" key="6">
    <source>
        <dbReference type="ARBA" id="ARBA00022801"/>
    </source>
</evidence>
<accession>A0ABW5Z488</accession>
<comment type="cofactor">
    <cofactor evidence="1">
        <name>Mn(2+)</name>
        <dbReference type="ChEBI" id="CHEBI:29035"/>
    </cofactor>
</comment>
<feature type="domain" description="Endonuclease/exonuclease/phosphatase" evidence="10">
    <location>
        <begin position="103"/>
        <end position="332"/>
    </location>
</feature>
<keyword evidence="3" id="KW-0540">Nuclease</keyword>
<dbReference type="PANTHER" id="PTHR15822">
    <property type="entry name" value="TRAF AND TNF RECEPTOR-ASSOCIATED PROTEIN"/>
    <property type="match status" value="1"/>
</dbReference>
<keyword evidence="4" id="KW-0479">Metal-binding</keyword>
<comment type="caution">
    <text evidence="11">The sequence shown here is derived from an EMBL/GenBank/DDBJ whole genome shotgun (WGS) entry which is preliminary data.</text>
</comment>
<dbReference type="InterPro" id="IPR051547">
    <property type="entry name" value="TDP2-like"/>
</dbReference>
<keyword evidence="9" id="KW-0472">Membrane</keyword>
<gene>
    <name evidence="11" type="ORF">ACFSX9_00110</name>
</gene>
<sequence length="346" mass="40615">MRKQSWLSKIMFFLNIVLTVVTFIAYTLPFLAPKAFPFLSVLSLFLPFFLMLNFFFFVYWLLQFKRYMLLSGLVLLMGITFINRFYKFTETNLPEEESDFTLMSYNVRLFNLYKWLPKEDVAQQISKLIADEKADILCIQEFSPNDEVETSQFKYNYTKLYGGKNKYGQAIYSNYKIIDKGEIEFPNSSNNVIFADIVKGEDTLRIYSMHLQSIKISTDIHERMDEEKSKFIFKRISAAFTVQQHQAELIKSHYESCTYAKVICGDLNNSAFSYVYRTIKGDMKDAFEEGGTSFGKSYNFKYYPARIDYIFVENNIKVKQFKSINTFFQSDHFPQIARLSITPSAK</sequence>
<evidence type="ECO:0000256" key="1">
    <source>
        <dbReference type="ARBA" id="ARBA00001936"/>
    </source>
</evidence>
<evidence type="ECO:0000256" key="3">
    <source>
        <dbReference type="ARBA" id="ARBA00022722"/>
    </source>
</evidence>
<evidence type="ECO:0000256" key="7">
    <source>
        <dbReference type="ARBA" id="ARBA00022842"/>
    </source>
</evidence>
<dbReference type="CDD" id="cd09084">
    <property type="entry name" value="EEP-2"/>
    <property type="match status" value="1"/>
</dbReference>
<feature type="transmembrane region" description="Helical" evidence="9">
    <location>
        <begin position="38"/>
        <end position="60"/>
    </location>
</feature>
<dbReference type="InterPro" id="IPR036691">
    <property type="entry name" value="Endo/exonu/phosph_ase_sf"/>
</dbReference>
<evidence type="ECO:0000313" key="11">
    <source>
        <dbReference type="EMBL" id="MFD2907126.1"/>
    </source>
</evidence>
<feature type="transmembrane region" description="Helical" evidence="9">
    <location>
        <begin position="67"/>
        <end position="86"/>
    </location>
</feature>
<keyword evidence="6" id="KW-0378">Hydrolase</keyword>
<keyword evidence="5" id="KW-0227">DNA damage</keyword>
<organism evidence="11 12">
    <name type="scientific">Flavobacterium ardleyense</name>
    <dbReference type="NCBI Taxonomy" id="2038737"/>
    <lineage>
        <taxon>Bacteria</taxon>
        <taxon>Pseudomonadati</taxon>
        <taxon>Bacteroidota</taxon>
        <taxon>Flavobacteriia</taxon>
        <taxon>Flavobacteriales</taxon>
        <taxon>Flavobacteriaceae</taxon>
        <taxon>Flavobacterium</taxon>
    </lineage>
</organism>
<dbReference type="Gene3D" id="3.60.10.10">
    <property type="entry name" value="Endonuclease/exonuclease/phosphatase"/>
    <property type="match status" value="1"/>
</dbReference>
<feature type="transmembrane region" description="Helical" evidence="9">
    <location>
        <begin position="12"/>
        <end position="32"/>
    </location>
</feature>
<evidence type="ECO:0000256" key="2">
    <source>
        <dbReference type="ARBA" id="ARBA00001946"/>
    </source>
</evidence>
<dbReference type="InterPro" id="IPR005135">
    <property type="entry name" value="Endo/exonuclease/phosphatase"/>
</dbReference>
<evidence type="ECO:0000256" key="4">
    <source>
        <dbReference type="ARBA" id="ARBA00022723"/>
    </source>
</evidence>
<evidence type="ECO:0000259" key="10">
    <source>
        <dbReference type="Pfam" id="PF03372"/>
    </source>
</evidence>
<dbReference type="Proteomes" id="UP001597549">
    <property type="component" value="Unassembled WGS sequence"/>
</dbReference>
<name>A0ABW5Z488_9FLAO</name>
<protein>
    <submittedName>
        <fullName evidence="11">Endonuclease/exonuclease/phosphatase family protein</fullName>
    </submittedName>
</protein>
<keyword evidence="9" id="KW-1133">Transmembrane helix</keyword>
<dbReference type="GO" id="GO:0004519">
    <property type="term" value="F:endonuclease activity"/>
    <property type="evidence" value="ECO:0007669"/>
    <property type="project" value="UniProtKB-KW"/>
</dbReference>
<keyword evidence="12" id="KW-1185">Reference proteome</keyword>
<dbReference type="Pfam" id="PF03372">
    <property type="entry name" value="Exo_endo_phos"/>
    <property type="match status" value="1"/>
</dbReference>
<dbReference type="EMBL" id="JBHUOL010000001">
    <property type="protein sequence ID" value="MFD2907126.1"/>
    <property type="molecule type" value="Genomic_DNA"/>
</dbReference>
<keyword evidence="9" id="KW-0812">Transmembrane</keyword>
<evidence type="ECO:0000313" key="12">
    <source>
        <dbReference type="Proteomes" id="UP001597549"/>
    </source>
</evidence>
<dbReference type="SUPFAM" id="SSF56219">
    <property type="entry name" value="DNase I-like"/>
    <property type="match status" value="1"/>
</dbReference>